<feature type="binding site" evidence="8">
    <location>
        <position position="113"/>
    </location>
    <ligand>
        <name>Zn(2+)</name>
        <dbReference type="ChEBI" id="CHEBI:29105"/>
        <note>catalytic</note>
    </ligand>
</feature>
<dbReference type="NCBIfam" id="TIGR00043">
    <property type="entry name" value="rRNA maturation RNase YbeY"/>
    <property type="match status" value="1"/>
</dbReference>
<comment type="function">
    <text evidence="8">Single strand-specific metallo-endoribonuclease involved in late-stage 70S ribosome quality control and in maturation of the 3' terminus of the 16S rRNA.</text>
</comment>
<comment type="caution">
    <text evidence="9">The sequence shown here is derived from an EMBL/GenBank/DDBJ whole genome shotgun (WGS) entry which is preliminary data.</text>
</comment>
<evidence type="ECO:0000256" key="5">
    <source>
        <dbReference type="ARBA" id="ARBA00022759"/>
    </source>
</evidence>
<dbReference type="Proteomes" id="UP000525329">
    <property type="component" value="Unassembled WGS sequence"/>
</dbReference>
<dbReference type="GO" id="GO:0006364">
    <property type="term" value="P:rRNA processing"/>
    <property type="evidence" value="ECO:0007669"/>
    <property type="project" value="UniProtKB-UniRule"/>
</dbReference>
<keyword evidence="2 8" id="KW-0690">Ribosome biogenesis</keyword>
<keyword evidence="7 8" id="KW-0862">Zinc</keyword>
<reference evidence="9 10" key="1">
    <citation type="submission" date="2020-05" db="EMBL/GenBank/DDBJ databases">
        <title>Horizontal transmission and recombination maintain forever young bacterial symbiont genomes.</title>
        <authorList>
            <person name="Russell S.L."/>
            <person name="Pepper-Tunick E."/>
            <person name="Svedberg J."/>
            <person name="Byrne A."/>
            <person name="Ruelas Castillo J."/>
            <person name="Vollmers C."/>
            <person name="Beinart R.A."/>
            <person name="Corbett-Detig R."/>
        </authorList>
    </citation>
    <scope>NUCLEOTIDE SEQUENCE [LARGE SCALE GENOMIC DNA]</scope>
    <source>
        <strain evidence="9">Monterey_2004</strain>
    </source>
</reference>
<dbReference type="EMBL" id="JACCHU010000002">
    <property type="protein sequence ID" value="NYT52558.1"/>
    <property type="molecule type" value="Genomic_DNA"/>
</dbReference>
<evidence type="ECO:0000256" key="3">
    <source>
        <dbReference type="ARBA" id="ARBA00022722"/>
    </source>
</evidence>
<comment type="cofactor">
    <cofactor evidence="8">
        <name>Zn(2+)</name>
        <dbReference type="ChEBI" id="CHEBI:29105"/>
    </cofactor>
    <text evidence="8">Binds 1 zinc ion.</text>
</comment>
<organism evidence="9 10">
    <name type="scientific">Candidatus Vesicomyosocius endoextente</name>
    <dbReference type="NCBI Taxonomy" id="2738853"/>
    <lineage>
        <taxon>Bacteria</taxon>
        <taxon>Pseudomonadati</taxon>
        <taxon>Pseudomonadota</taxon>
        <taxon>Gammaproteobacteria</taxon>
        <taxon>Candidatus Pseudothioglobaceae</taxon>
        <taxon>Candidatus Vesicomyidisocius</taxon>
    </lineage>
</organism>
<keyword evidence="8" id="KW-0963">Cytoplasm</keyword>
<feature type="binding site" evidence="8">
    <location>
        <position position="119"/>
    </location>
    <ligand>
        <name>Zn(2+)</name>
        <dbReference type="ChEBI" id="CHEBI:29105"/>
        <note>catalytic</note>
    </ligand>
</feature>
<proteinExistence type="inferred from homology"/>
<comment type="subcellular location">
    <subcellularLocation>
        <location evidence="8">Cytoplasm</location>
    </subcellularLocation>
</comment>
<evidence type="ECO:0000313" key="10">
    <source>
        <dbReference type="Proteomes" id="UP000525329"/>
    </source>
</evidence>
<evidence type="ECO:0000256" key="7">
    <source>
        <dbReference type="ARBA" id="ARBA00022833"/>
    </source>
</evidence>
<dbReference type="InterPro" id="IPR020549">
    <property type="entry name" value="YbeY_CS"/>
</dbReference>
<accession>A0A853G578</accession>
<dbReference type="GO" id="GO:0008270">
    <property type="term" value="F:zinc ion binding"/>
    <property type="evidence" value="ECO:0007669"/>
    <property type="project" value="UniProtKB-UniRule"/>
</dbReference>
<sequence length="145" mass="16627">MVIIQNSIHDLSVNEDKLSYILQKVVKEWGKGESELLVRLVNEAEIQNLNKVYRYKDKSTNVLSFPSDLPIEIDEKILGDVVICTQVVLKESIEQHKSFNNHLIHMAIHGTLHLLGFDHIDTKDAQKMVNLERKILAKIGINNPY</sequence>
<dbReference type="InterPro" id="IPR023091">
    <property type="entry name" value="MetalPrtase_cat_dom_sf_prd"/>
</dbReference>
<dbReference type="Pfam" id="PF02130">
    <property type="entry name" value="YbeY"/>
    <property type="match status" value="1"/>
</dbReference>
<dbReference type="PANTHER" id="PTHR46986">
    <property type="entry name" value="ENDORIBONUCLEASE YBEY, CHLOROPLASTIC"/>
    <property type="match status" value="1"/>
</dbReference>
<dbReference type="GO" id="GO:0004521">
    <property type="term" value="F:RNA endonuclease activity"/>
    <property type="evidence" value="ECO:0007669"/>
    <property type="project" value="UniProtKB-UniRule"/>
</dbReference>
<dbReference type="GO" id="GO:0004222">
    <property type="term" value="F:metalloendopeptidase activity"/>
    <property type="evidence" value="ECO:0007669"/>
    <property type="project" value="InterPro"/>
</dbReference>
<dbReference type="GO" id="GO:0005737">
    <property type="term" value="C:cytoplasm"/>
    <property type="evidence" value="ECO:0007669"/>
    <property type="project" value="UniProtKB-SubCell"/>
</dbReference>
<dbReference type="InterPro" id="IPR002036">
    <property type="entry name" value="YbeY"/>
</dbReference>
<evidence type="ECO:0000256" key="4">
    <source>
        <dbReference type="ARBA" id="ARBA00022723"/>
    </source>
</evidence>
<evidence type="ECO:0000256" key="8">
    <source>
        <dbReference type="HAMAP-Rule" id="MF_00009"/>
    </source>
</evidence>
<dbReference type="EC" id="3.1.-.-" evidence="8"/>
<keyword evidence="4 8" id="KW-0479">Metal-binding</keyword>
<keyword evidence="6 8" id="KW-0378">Hydrolase</keyword>
<dbReference type="SUPFAM" id="SSF55486">
    <property type="entry name" value="Metalloproteases ('zincins'), catalytic domain"/>
    <property type="match status" value="1"/>
</dbReference>
<keyword evidence="3 8" id="KW-0540">Nuclease</keyword>
<comment type="similarity">
    <text evidence="1 8">Belongs to the endoribonuclease YbeY family.</text>
</comment>
<evidence type="ECO:0000256" key="6">
    <source>
        <dbReference type="ARBA" id="ARBA00022801"/>
    </source>
</evidence>
<evidence type="ECO:0000256" key="1">
    <source>
        <dbReference type="ARBA" id="ARBA00010875"/>
    </source>
</evidence>
<feature type="binding site" evidence="8">
    <location>
        <position position="109"/>
    </location>
    <ligand>
        <name>Zn(2+)</name>
        <dbReference type="ChEBI" id="CHEBI:29105"/>
        <note>catalytic</note>
    </ligand>
</feature>
<gene>
    <name evidence="8 9" type="primary">ybeY</name>
    <name evidence="9" type="ORF">H0A74_03175</name>
</gene>
<protein>
    <recommendedName>
        <fullName evidence="8">Endoribonuclease YbeY</fullName>
        <ecNumber evidence="8">3.1.-.-</ecNumber>
    </recommendedName>
</protein>
<evidence type="ECO:0000313" key="9">
    <source>
        <dbReference type="EMBL" id="NYT52558.1"/>
    </source>
</evidence>
<keyword evidence="5 8" id="KW-0255">Endonuclease</keyword>
<keyword evidence="8" id="KW-0698">rRNA processing</keyword>
<name>A0A853G578_9GAMM</name>
<evidence type="ECO:0000256" key="2">
    <source>
        <dbReference type="ARBA" id="ARBA00022517"/>
    </source>
</evidence>
<dbReference type="PANTHER" id="PTHR46986:SF1">
    <property type="entry name" value="ENDORIBONUCLEASE YBEY, CHLOROPLASTIC"/>
    <property type="match status" value="1"/>
</dbReference>
<dbReference type="HAMAP" id="MF_00009">
    <property type="entry name" value="Endoribonucl_YbeY"/>
    <property type="match status" value="1"/>
</dbReference>
<dbReference type="Gene3D" id="3.40.390.30">
    <property type="entry name" value="Metalloproteases ('zincins'), catalytic domain"/>
    <property type="match status" value="1"/>
</dbReference>
<dbReference type="AlphaFoldDB" id="A0A853G578"/>
<dbReference type="PROSITE" id="PS01306">
    <property type="entry name" value="UPF0054"/>
    <property type="match status" value="1"/>
</dbReference>